<organism evidence="3 4">
    <name type="scientific">Paractinoplanes rhizophilus</name>
    <dbReference type="NCBI Taxonomy" id="1416877"/>
    <lineage>
        <taxon>Bacteria</taxon>
        <taxon>Bacillati</taxon>
        <taxon>Actinomycetota</taxon>
        <taxon>Actinomycetes</taxon>
        <taxon>Micromonosporales</taxon>
        <taxon>Micromonosporaceae</taxon>
        <taxon>Paractinoplanes</taxon>
    </lineage>
</organism>
<name>A0ABW2I270_9ACTN</name>
<evidence type="ECO:0000313" key="4">
    <source>
        <dbReference type="Proteomes" id="UP001596548"/>
    </source>
</evidence>
<gene>
    <name evidence="3" type="ORF">ACFQS1_33770</name>
</gene>
<dbReference type="PANTHER" id="PTHR43313">
    <property type="entry name" value="SHORT-CHAIN DEHYDROGENASE/REDUCTASE FAMILY 9C"/>
    <property type="match status" value="1"/>
</dbReference>
<dbReference type="Proteomes" id="UP001596548">
    <property type="component" value="Unassembled WGS sequence"/>
</dbReference>
<evidence type="ECO:0000256" key="1">
    <source>
        <dbReference type="RuleBase" id="RU000363"/>
    </source>
</evidence>
<evidence type="ECO:0000313" key="3">
    <source>
        <dbReference type="EMBL" id="MFC7278960.1"/>
    </source>
</evidence>
<dbReference type="InterPro" id="IPR002347">
    <property type="entry name" value="SDR_fam"/>
</dbReference>
<dbReference type="RefSeq" id="WP_378976074.1">
    <property type="nucleotide sequence ID" value="NZ_JBHTBJ010000041.1"/>
</dbReference>
<reference evidence="4" key="1">
    <citation type="journal article" date="2019" name="Int. J. Syst. Evol. Microbiol.">
        <title>The Global Catalogue of Microorganisms (GCM) 10K type strain sequencing project: providing services to taxonomists for standard genome sequencing and annotation.</title>
        <authorList>
            <consortium name="The Broad Institute Genomics Platform"/>
            <consortium name="The Broad Institute Genome Sequencing Center for Infectious Disease"/>
            <person name="Wu L."/>
            <person name="Ma J."/>
        </authorList>
    </citation>
    <scope>NUCLEOTIDE SEQUENCE [LARGE SCALE GENOMIC DNA]</scope>
    <source>
        <strain evidence="4">XZYJT-10</strain>
    </source>
</reference>
<dbReference type="InterPro" id="IPR036291">
    <property type="entry name" value="NAD(P)-bd_dom_sf"/>
</dbReference>
<dbReference type="Gene3D" id="3.40.50.720">
    <property type="entry name" value="NAD(P)-binding Rossmann-like Domain"/>
    <property type="match status" value="1"/>
</dbReference>
<comment type="similarity">
    <text evidence="1">Belongs to the short-chain dehydrogenases/reductases (SDR) family.</text>
</comment>
<dbReference type="InterPro" id="IPR057326">
    <property type="entry name" value="KR_dom"/>
</dbReference>
<dbReference type="PANTHER" id="PTHR43313:SF1">
    <property type="entry name" value="3BETA-HYDROXYSTEROID DEHYDROGENASE DHS-16"/>
    <property type="match status" value="1"/>
</dbReference>
<dbReference type="SMART" id="SM00822">
    <property type="entry name" value="PKS_KR"/>
    <property type="match status" value="1"/>
</dbReference>
<dbReference type="Pfam" id="PF00106">
    <property type="entry name" value="adh_short"/>
    <property type="match status" value="1"/>
</dbReference>
<evidence type="ECO:0000259" key="2">
    <source>
        <dbReference type="SMART" id="SM00822"/>
    </source>
</evidence>
<protein>
    <submittedName>
        <fullName evidence="3">SDR family NAD(P)-dependent oxidoreductase</fullName>
    </submittedName>
</protein>
<dbReference type="EMBL" id="JBHTBJ010000041">
    <property type="protein sequence ID" value="MFC7278960.1"/>
    <property type="molecule type" value="Genomic_DNA"/>
</dbReference>
<keyword evidence="4" id="KW-1185">Reference proteome</keyword>
<sequence>MTCARKHVLVTGASSGIGRAAALRLAAAGRHVYAGVRSDGDAADLAGAAGNGLVTPVPLDVTNPDQIGAATAAIAGHVADNGLDGLVNNAGVGLAAPLELLPPDTFRRHLEINVIGQLLVTQAVLPLLRQARGRIVMVGSIGVRFAPPFAGPLDASKAALTAMGDALRQELAPWGIRVVLVEPASVNSAAADKVARQAADALAQWPAAGRALYQDSFERMLAVMRRREAAGSSPDVVAATIDRALFAARPKGSYLTGRFARRMALISRLPTPALDAVRRAIFRLPAPGSLT</sequence>
<comment type="caution">
    <text evidence="3">The sequence shown here is derived from an EMBL/GenBank/DDBJ whole genome shotgun (WGS) entry which is preliminary data.</text>
</comment>
<proteinExistence type="inferred from homology"/>
<dbReference type="PRINTS" id="PR00081">
    <property type="entry name" value="GDHRDH"/>
</dbReference>
<accession>A0ABW2I270</accession>
<dbReference type="PRINTS" id="PR00080">
    <property type="entry name" value="SDRFAMILY"/>
</dbReference>
<dbReference type="SUPFAM" id="SSF51735">
    <property type="entry name" value="NAD(P)-binding Rossmann-fold domains"/>
    <property type="match status" value="1"/>
</dbReference>
<feature type="domain" description="Ketoreductase" evidence="2">
    <location>
        <begin position="6"/>
        <end position="184"/>
    </location>
</feature>